<evidence type="ECO:0000259" key="10">
    <source>
        <dbReference type="PROSITE" id="PS50011"/>
    </source>
</evidence>
<evidence type="ECO:0000313" key="11">
    <source>
        <dbReference type="EMBL" id="KAK6131655.1"/>
    </source>
</evidence>
<keyword evidence="5 8" id="KW-1133">Transmembrane helix</keyword>
<dbReference type="PROSITE" id="PS50011">
    <property type="entry name" value="PROTEIN_KINASE_DOM"/>
    <property type="match status" value="1"/>
</dbReference>
<organism evidence="11 12">
    <name type="scientific">Rehmannia glutinosa</name>
    <name type="common">Chinese foxglove</name>
    <dbReference type="NCBI Taxonomy" id="99300"/>
    <lineage>
        <taxon>Eukaryota</taxon>
        <taxon>Viridiplantae</taxon>
        <taxon>Streptophyta</taxon>
        <taxon>Embryophyta</taxon>
        <taxon>Tracheophyta</taxon>
        <taxon>Spermatophyta</taxon>
        <taxon>Magnoliopsida</taxon>
        <taxon>eudicotyledons</taxon>
        <taxon>Gunneridae</taxon>
        <taxon>Pentapetalae</taxon>
        <taxon>asterids</taxon>
        <taxon>lamiids</taxon>
        <taxon>Lamiales</taxon>
        <taxon>Orobanchaceae</taxon>
        <taxon>Rehmannieae</taxon>
        <taxon>Rehmannia</taxon>
    </lineage>
</organism>
<evidence type="ECO:0000256" key="3">
    <source>
        <dbReference type="ARBA" id="ARBA00022692"/>
    </source>
</evidence>
<evidence type="ECO:0000256" key="4">
    <source>
        <dbReference type="ARBA" id="ARBA00022737"/>
    </source>
</evidence>
<evidence type="ECO:0000256" key="1">
    <source>
        <dbReference type="ARBA" id="ARBA00004479"/>
    </source>
</evidence>
<dbReference type="InterPro" id="IPR051824">
    <property type="entry name" value="LRR_Rcpt-Like_S/T_Kinase"/>
</dbReference>
<sequence>MAKHVCHIVSLFLFFMFLSVSIAEHLESSQVQILLKIKHLLNFPPFLKTWNHNTDFCNSEPLTVVCYEQSITQLHIVGNNGSPRLPDNFSIDSFVNTLAKLPSLKVLTLVSLGLWGPLPSKFTSLSSLEIVNLTSNFFEGNIPPIISSLEHLQTLILENNNFTGILPDGIGSLSALAVLNVKNNSLYGNLPRLLGNLENLRVLVLSNNNFSGEVPDFSGLTNLQVLDLENNVFESRFPVVGDKIERIVLRNNKFTFGIPEKVQSYYQLKLFDISSNRFVGPFPVSLLSLPSITYLDIAGNKLTGMLSENAPCSDELYFVNFTANLLTGKLPRCLMSDSKKRAVLYGGNCLETGDENQQPISFCKNAALAVGILPRSHKQKQASKVILALSICGGVIGGIVLLSVTFLVVKNFLAKRAAQKPLTRFTAENASTSYTSKILKDARYITQAMKLGALGLPAYRTFSLEELEEATNNFDTSTFMGEGSHGQMYRGRLRDGSYVAIRCLKMKRNHSTQYFMPHIELTSKLRHHHLVSALGHCFEYYLDDSSVSRLFLVFEYVPNGTLRSWISERRVRRKLTWAQRIAAATGVAKGIQFLHTGIVPGLFANNIKITDVLVDQNLVAKISSYKLPLLSDNMGKLLDANEASDVKDIHLINRAKHQDKLDIYDFGVILLEVISGKPVNSRNEVETVKYKLQASITADDASRKSLVDPAVKNSCSGESVKTMIEICCRCLLEDPAERPSIEDVLWNLQFAAQVQDSWRGDSQSSETSPISPMQSSRLKLTIRQ</sequence>
<keyword evidence="12" id="KW-1185">Reference proteome</keyword>
<dbReference type="InterPro" id="IPR011009">
    <property type="entry name" value="Kinase-like_dom_sf"/>
</dbReference>
<gene>
    <name evidence="11" type="ORF">DH2020_034669</name>
</gene>
<evidence type="ECO:0000313" key="12">
    <source>
        <dbReference type="Proteomes" id="UP001318860"/>
    </source>
</evidence>
<evidence type="ECO:0000256" key="6">
    <source>
        <dbReference type="ARBA" id="ARBA00023136"/>
    </source>
</evidence>
<dbReference type="Gene3D" id="3.30.200.20">
    <property type="entry name" value="Phosphorylase Kinase, domain 1"/>
    <property type="match status" value="1"/>
</dbReference>
<feature type="transmembrane region" description="Helical" evidence="8">
    <location>
        <begin position="385"/>
        <end position="409"/>
    </location>
</feature>
<dbReference type="SMART" id="SM00369">
    <property type="entry name" value="LRR_TYP"/>
    <property type="match status" value="4"/>
</dbReference>
<feature type="chain" id="PRO_5045515146" description="Protein kinase domain-containing protein" evidence="9">
    <location>
        <begin position="24"/>
        <end position="784"/>
    </location>
</feature>
<evidence type="ECO:0000256" key="7">
    <source>
        <dbReference type="SAM" id="MobiDB-lite"/>
    </source>
</evidence>
<dbReference type="Pfam" id="PF23598">
    <property type="entry name" value="LRR_14"/>
    <property type="match status" value="1"/>
</dbReference>
<keyword evidence="2" id="KW-0433">Leucine-rich repeat</keyword>
<comment type="caution">
    <text evidence="11">The sequence shown here is derived from an EMBL/GenBank/DDBJ whole genome shotgun (WGS) entry which is preliminary data.</text>
</comment>
<name>A0ABR0VB45_REHGL</name>
<keyword evidence="6 8" id="KW-0472">Membrane</keyword>
<dbReference type="InterPro" id="IPR055414">
    <property type="entry name" value="LRR_R13L4/SHOC2-like"/>
</dbReference>
<proteinExistence type="predicted"/>
<keyword evidence="3 8" id="KW-0812">Transmembrane</keyword>
<dbReference type="PANTHER" id="PTHR48006">
    <property type="entry name" value="LEUCINE-RICH REPEAT-CONTAINING PROTEIN DDB_G0281931-RELATED"/>
    <property type="match status" value="1"/>
</dbReference>
<feature type="signal peptide" evidence="9">
    <location>
        <begin position="1"/>
        <end position="23"/>
    </location>
</feature>
<dbReference type="PANTHER" id="PTHR48006:SF84">
    <property type="entry name" value="REPEAT TRANSMEMBRANE PROTEIN KINASE, PUTATIVE, EXPRESSED-RELATED"/>
    <property type="match status" value="1"/>
</dbReference>
<evidence type="ECO:0000256" key="9">
    <source>
        <dbReference type="SAM" id="SignalP"/>
    </source>
</evidence>
<dbReference type="Gene3D" id="1.10.510.10">
    <property type="entry name" value="Transferase(Phosphotransferase) domain 1"/>
    <property type="match status" value="1"/>
</dbReference>
<comment type="subcellular location">
    <subcellularLocation>
        <location evidence="1">Membrane</location>
        <topology evidence="1">Single-pass type I membrane protein</topology>
    </subcellularLocation>
</comment>
<accession>A0ABR0VB45</accession>
<dbReference type="Gene3D" id="3.80.10.10">
    <property type="entry name" value="Ribonuclease Inhibitor"/>
    <property type="match status" value="3"/>
</dbReference>
<dbReference type="InterPro" id="IPR032675">
    <property type="entry name" value="LRR_dom_sf"/>
</dbReference>
<protein>
    <recommendedName>
        <fullName evidence="10">Protein kinase domain-containing protein</fullName>
    </recommendedName>
</protein>
<dbReference type="SUPFAM" id="SSF52058">
    <property type="entry name" value="L domain-like"/>
    <property type="match status" value="1"/>
</dbReference>
<feature type="domain" description="Protein kinase" evidence="10">
    <location>
        <begin position="474"/>
        <end position="750"/>
    </location>
</feature>
<dbReference type="SUPFAM" id="SSF56112">
    <property type="entry name" value="Protein kinase-like (PK-like)"/>
    <property type="match status" value="1"/>
</dbReference>
<dbReference type="EMBL" id="JABTTQ020001348">
    <property type="protein sequence ID" value="KAK6131655.1"/>
    <property type="molecule type" value="Genomic_DNA"/>
</dbReference>
<evidence type="ECO:0000256" key="8">
    <source>
        <dbReference type="SAM" id="Phobius"/>
    </source>
</evidence>
<dbReference type="Proteomes" id="UP001318860">
    <property type="component" value="Unassembled WGS sequence"/>
</dbReference>
<evidence type="ECO:0000256" key="5">
    <source>
        <dbReference type="ARBA" id="ARBA00022989"/>
    </source>
</evidence>
<keyword evidence="9" id="KW-0732">Signal</keyword>
<dbReference type="InterPro" id="IPR001245">
    <property type="entry name" value="Ser-Thr/Tyr_kinase_cat_dom"/>
</dbReference>
<dbReference type="PROSITE" id="PS51450">
    <property type="entry name" value="LRR"/>
    <property type="match status" value="1"/>
</dbReference>
<keyword evidence="4" id="KW-0677">Repeat</keyword>
<dbReference type="InterPro" id="IPR003591">
    <property type="entry name" value="Leu-rich_rpt_typical-subtyp"/>
</dbReference>
<evidence type="ECO:0000256" key="2">
    <source>
        <dbReference type="ARBA" id="ARBA00022614"/>
    </source>
</evidence>
<feature type="region of interest" description="Disordered" evidence="7">
    <location>
        <begin position="760"/>
        <end position="784"/>
    </location>
</feature>
<dbReference type="InterPro" id="IPR000719">
    <property type="entry name" value="Prot_kinase_dom"/>
</dbReference>
<dbReference type="Pfam" id="PF07714">
    <property type="entry name" value="PK_Tyr_Ser-Thr"/>
    <property type="match status" value="1"/>
</dbReference>
<reference evidence="11 12" key="1">
    <citation type="journal article" date="2021" name="Comput. Struct. Biotechnol. J.">
        <title>De novo genome assembly of the potent medicinal plant Rehmannia glutinosa using nanopore technology.</title>
        <authorList>
            <person name="Ma L."/>
            <person name="Dong C."/>
            <person name="Song C."/>
            <person name="Wang X."/>
            <person name="Zheng X."/>
            <person name="Niu Y."/>
            <person name="Chen S."/>
            <person name="Feng W."/>
        </authorList>
    </citation>
    <scope>NUCLEOTIDE SEQUENCE [LARGE SCALE GENOMIC DNA]</scope>
    <source>
        <strain evidence="11">DH-2019</strain>
    </source>
</reference>
<dbReference type="InterPro" id="IPR001611">
    <property type="entry name" value="Leu-rich_rpt"/>
</dbReference>